<dbReference type="RefSeq" id="WP_386409599.1">
    <property type="nucleotide sequence ID" value="NZ_JBHTJH010000017.1"/>
</dbReference>
<name>A0ABW3D0V2_9FLAO</name>
<reference evidence="3" key="1">
    <citation type="journal article" date="2019" name="Int. J. Syst. Evol. Microbiol.">
        <title>The Global Catalogue of Microorganisms (GCM) 10K type strain sequencing project: providing services to taxonomists for standard genome sequencing and annotation.</title>
        <authorList>
            <consortium name="The Broad Institute Genomics Platform"/>
            <consortium name="The Broad Institute Genome Sequencing Center for Infectious Disease"/>
            <person name="Wu L."/>
            <person name="Ma J."/>
        </authorList>
    </citation>
    <scope>NUCLEOTIDE SEQUENCE [LARGE SCALE GENOMIC DNA]</scope>
    <source>
        <strain evidence="3">CCUG 62952</strain>
    </source>
</reference>
<dbReference type="Proteomes" id="UP001596978">
    <property type="component" value="Unassembled WGS sequence"/>
</dbReference>
<evidence type="ECO:0000256" key="1">
    <source>
        <dbReference type="SAM" id="SignalP"/>
    </source>
</evidence>
<dbReference type="EMBL" id="JBHTJH010000017">
    <property type="protein sequence ID" value="MFD0863500.1"/>
    <property type="molecule type" value="Genomic_DNA"/>
</dbReference>
<protein>
    <submittedName>
        <fullName evidence="2">Alpha-ketoglutarate decarboxylase</fullName>
    </submittedName>
</protein>
<feature type="signal peptide" evidence="1">
    <location>
        <begin position="1"/>
        <end position="20"/>
    </location>
</feature>
<proteinExistence type="predicted"/>
<accession>A0ABW3D0V2</accession>
<organism evidence="2 3">
    <name type="scientific">Sungkyunkwania multivorans</name>
    <dbReference type="NCBI Taxonomy" id="1173618"/>
    <lineage>
        <taxon>Bacteria</taxon>
        <taxon>Pseudomonadati</taxon>
        <taxon>Bacteroidota</taxon>
        <taxon>Flavobacteriia</taxon>
        <taxon>Flavobacteriales</taxon>
        <taxon>Flavobacteriaceae</taxon>
        <taxon>Sungkyunkwania</taxon>
    </lineage>
</organism>
<keyword evidence="3" id="KW-1185">Reference proteome</keyword>
<feature type="chain" id="PRO_5047304978" evidence="1">
    <location>
        <begin position="21"/>
        <end position="169"/>
    </location>
</feature>
<keyword evidence="1" id="KW-0732">Signal</keyword>
<sequence>MRLLIITCVFGLAFPALSLAQQNDHDFWENVRFGGGLGLSFGNRFTTISISPNAIYQFNDQFGLGLGLHASYVKERDVYSAWVTGGSLIGLYSPIREIQLSAEFEELNVARNFEEFTGLEDQNYWYPALFLGVGYSVGHVTLGIRYDVLYDEEKSIYAEPYLPFIRILF</sequence>
<gene>
    <name evidence="2" type="ORF">ACFQ1M_14890</name>
</gene>
<evidence type="ECO:0000313" key="2">
    <source>
        <dbReference type="EMBL" id="MFD0863500.1"/>
    </source>
</evidence>
<evidence type="ECO:0000313" key="3">
    <source>
        <dbReference type="Proteomes" id="UP001596978"/>
    </source>
</evidence>
<comment type="caution">
    <text evidence="2">The sequence shown here is derived from an EMBL/GenBank/DDBJ whole genome shotgun (WGS) entry which is preliminary data.</text>
</comment>